<evidence type="ECO:0000259" key="6">
    <source>
        <dbReference type="SMART" id="SM00824"/>
    </source>
</evidence>
<dbReference type="InterPro" id="IPR019996">
    <property type="entry name" value="Salicylate_synthase"/>
</dbReference>
<sequence length="760" mass="81436">MAEPLAGASAGAPADAWFRRYAPRPNAQARVVCFGPAGGAPAFYRDWALAVPDDVEVLSVVLPGRERRAAEPALTDMGTLADAVTAALLPVLGRPTVLFGHSMGASVAFEVTRRLEASGGPRPAALVVSGRPSPRRLLERPSPVADYDDDQIIAYLRGLGGTPDELLDDPETRELILPPCRADFRVIGRYAPELHPRVTTPLRVLLGDRDESAPVWDAPRWGEVATRLSATHVLPGGHFYLLSELPAVIDHVLRPLHETGAPAAVPFADPPRATYPHEGNPRPAGRPDSGKEREAVTFAPAYHERRITLTGDALNTAAALSETSADAYVLYENRGAVGWAEGEYGTIVVRSGATTLRLGDADPVEFPADRGVLDALDQALAAVRVEGWRAYGWAAFELSYPLHGLPAAPGDTPLAHFAVPRREVRLEDGGALLRVLDPEDLDALEQRVRSAAALGGAVGSIRRVTADVEQHDADVYRASVAAAVEEIRAGRLTKVILSRVVPVTSPIDLPATYLEGRRGNDPARSFLLRLGGWETAGFSPEIVARVTGEDGHVVAQPLAGTRALVGDPEADRGRRAELYRDEKEVFEHAVSVRLVAEELEQVCTRESVAVDDFMSIKERGSVQHLASRLSGSLAQGRTAWEAFGALFPAVTASGIPKAEGCELIRRAEGRPRGLYSGAVLTVDADGSVDAALVLRSVYRHEGRTWMRAGAGIVAHSTPERELEETREKLRSVSRFLVPAAETEGSPLASSLDEQSAALAR</sequence>
<dbReference type="SUPFAM" id="SSF53474">
    <property type="entry name" value="alpha/beta-Hydrolases"/>
    <property type="match status" value="1"/>
</dbReference>
<dbReference type="Proteomes" id="UP001600424">
    <property type="component" value="Unassembled WGS sequence"/>
</dbReference>
<evidence type="ECO:0000256" key="4">
    <source>
        <dbReference type="ARBA" id="ARBA00023239"/>
    </source>
</evidence>
<feature type="region of interest" description="Disordered" evidence="5">
    <location>
        <begin position="263"/>
        <end position="293"/>
    </location>
</feature>
<reference evidence="7 8" key="1">
    <citation type="submission" date="2024-09" db="EMBL/GenBank/DDBJ databases">
        <title>The Natural Products Discovery Center: Release of the First 8490 Sequenced Strains for Exploring Actinobacteria Biosynthetic Diversity.</title>
        <authorList>
            <person name="Kalkreuter E."/>
            <person name="Kautsar S.A."/>
            <person name="Yang D."/>
            <person name="Bader C.D."/>
            <person name="Teijaro C.N."/>
            <person name="Fluegel L."/>
            <person name="Davis C.M."/>
            <person name="Simpson J.R."/>
            <person name="Lauterbach L."/>
            <person name="Steele A.D."/>
            <person name="Gui C."/>
            <person name="Meng S."/>
            <person name="Li G."/>
            <person name="Viehrig K."/>
            <person name="Ye F."/>
            <person name="Su P."/>
            <person name="Kiefer A.F."/>
            <person name="Nichols A."/>
            <person name="Cepeda A.J."/>
            <person name="Yan W."/>
            <person name="Fan B."/>
            <person name="Jiang Y."/>
            <person name="Adhikari A."/>
            <person name="Zheng C.-J."/>
            <person name="Schuster L."/>
            <person name="Cowan T.M."/>
            <person name="Smanski M.J."/>
            <person name="Chevrette M.G."/>
            <person name="De Carvalho L.P.S."/>
            <person name="Shen B."/>
        </authorList>
    </citation>
    <scope>NUCLEOTIDE SEQUENCE [LARGE SCALE GENOMIC DNA]</scope>
    <source>
        <strain evidence="7 8">NPDC056472</strain>
    </source>
</reference>
<evidence type="ECO:0000256" key="2">
    <source>
        <dbReference type="ARBA" id="ARBA00022723"/>
    </source>
</evidence>
<dbReference type="InterPro" id="IPR001031">
    <property type="entry name" value="Thioesterase"/>
</dbReference>
<dbReference type="RefSeq" id="WP_386256489.1">
    <property type="nucleotide sequence ID" value="NZ_JBHTRV010000054.1"/>
</dbReference>
<dbReference type="SMART" id="SM00824">
    <property type="entry name" value="PKS_TE"/>
    <property type="match status" value="1"/>
</dbReference>
<keyword evidence="8" id="KW-1185">Reference proteome</keyword>
<evidence type="ECO:0000256" key="3">
    <source>
        <dbReference type="ARBA" id="ARBA00022842"/>
    </source>
</evidence>
<dbReference type="Gene3D" id="3.60.120.10">
    <property type="entry name" value="Anthranilate synthase"/>
    <property type="match status" value="1"/>
</dbReference>
<dbReference type="Pfam" id="PF00425">
    <property type="entry name" value="Chorismate_bind"/>
    <property type="match status" value="1"/>
</dbReference>
<dbReference type="InterPro" id="IPR005801">
    <property type="entry name" value="ADC_synthase"/>
</dbReference>
<gene>
    <name evidence="7" type="ORF">ACFQ63_38180</name>
</gene>
<dbReference type="InterPro" id="IPR029058">
    <property type="entry name" value="AB_hydrolase_fold"/>
</dbReference>
<dbReference type="InterPro" id="IPR019999">
    <property type="entry name" value="Anth_synth_I-like"/>
</dbReference>
<dbReference type="PANTHER" id="PTHR11236:SF48">
    <property type="entry name" value="ISOCHORISMATE SYNTHASE MENF"/>
    <property type="match status" value="1"/>
</dbReference>
<keyword evidence="2" id="KW-0479">Metal-binding</keyword>
<keyword evidence="3" id="KW-0460">Magnesium</keyword>
<dbReference type="PRINTS" id="PR00095">
    <property type="entry name" value="ANTSNTHASEI"/>
</dbReference>
<dbReference type="GO" id="GO:0043904">
    <property type="term" value="F:isochorismate pyruvate lyase activity"/>
    <property type="evidence" value="ECO:0007669"/>
    <property type="project" value="UniProtKB-EC"/>
</dbReference>
<dbReference type="PANTHER" id="PTHR11236">
    <property type="entry name" value="AMINOBENZOATE/ANTHRANILATE SYNTHASE"/>
    <property type="match status" value="1"/>
</dbReference>
<comment type="cofactor">
    <cofactor evidence="1">
        <name>Mg(2+)</name>
        <dbReference type="ChEBI" id="CHEBI:18420"/>
    </cofactor>
</comment>
<comment type="caution">
    <text evidence="7">The sequence shown here is derived from an EMBL/GenBank/DDBJ whole genome shotgun (WGS) entry which is preliminary data.</text>
</comment>
<accession>A0ABW6J6X9</accession>
<protein>
    <submittedName>
        <fullName evidence="7">Salicylate synthase</fullName>
        <ecNumber evidence="7">4.2.99.21</ecNumber>
    </submittedName>
</protein>
<evidence type="ECO:0000313" key="7">
    <source>
        <dbReference type="EMBL" id="MFE5985501.1"/>
    </source>
</evidence>
<dbReference type="NCBIfam" id="TIGR03494">
    <property type="entry name" value="salicyl_syn"/>
    <property type="match status" value="1"/>
</dbReference>
<organism evidence="7 8">
    <name type="scientific">Streptomyces wedmorensis</name>
    <dbReference type="NCBI Taxonomy" id="43759"/>
    <lineage>
        <taxon>Bacteria</taxon>
        <taxon>Bacillati</taxon>
        <taxon>Actinomycetota</taxon>
        <taxon>Actinomycetes</taxon>
        <taxon>Kitasatosporales</taxon>
        <taxon>Streptomycetaceae</taxon>
        <taxon>Streptomyces</taxon>
    </lineage>
</organism>
<name>A0ABW6J6X9_STRWE</name>
<dbReference type="InterPro" id="IPR020802">
    <property type="entry name" value="TesA-like"/>
</dbReference>
<dbReference type="InterPro" id="IPR015890">
    <property type="entry name" value="Chorismate_C"/>
</dbReference>
<dbReference type="EMBL" id="JBHTRV010000054">
    <property type="protein sequence ID" value="MFE5985501.1"/>
    <property type="molecule type" value="Genomic_DNA"/>
</dbReference>
<dbReference type="Pfam" id="PF00975">
    <property type="entry name" value="Thioesterase"/>
    <property type="match status" value="1"/>
</dbReference>
<proteinExistence type="predicted"/>
<dbReference type="EC" id="4.2.99.21" evidence="7"/>
<feature type="domain" description="Thioesterase TesA-like" evidence="6">
    <location>
        <begin position="32"/>
        <end position="256"/>
    </location>
</feature>
<evidence type="ECO:0000256" key="5">
    <source>
        <dbReference type="SAM" id="MobiDB-lite"/>
    </source>
</evidence>
<dbReference type="Gene3D" id="3.40.50.1820">
    <property type="entry name" value="alpha/beta hydrolase"/>
    <property type="match status" value="1"/>
</dbReference>
<keyword evidence="4 7" id="KW-0456">Lyase</keyword>
<dbReference type="SUPFAM" id="SSF56322">
    <property type="entry name" value="ADC synthase"/>
    <property type="match status" value="1"/>
</dbReference>
<evidence type="ECO:0000256" key="1">
    <source>
        <dbReference type="ARBA" id="ARBA00001946"/>
    </source>
</evidence>
<evidence type="ECO:0000313" key="8">
    <source>
        <dbReference type="Proteomes" id="UP001600424"/>
    </source>
</evidence>